<keyword evidence="2" id="KW-0169">Cobalamin biosynthesis</keyword>
<dbReference type="Pfam" id="PF00590">
    <property type="entry name" value="TP_methylase"/>
    <property type="match status" value="1"/>
</dbReference>
<dbReference type="InterPro" id="IPR000878">
    <property type="entry name" value="4pyrrol_Mease"/>
</dbReference>
<protein>
    <submittedName>
        <fullName evidence="8">Precorrin-6A synthase</fullName>
        <ecNumber evidence="8">2.1.1.152</ecNumber>
    </submittedName>
</protein>
<evidence type="ECO:0000256" key="1">
    <source>
        <dbReference type="ARBA" id="ARBA00004953"/>
    </source>
</evidence>
<name>A0A839Z1M4_9HYPH</name>
<dbReference type="GO" id="GO:0043819">
    <property type="term" value="F:precorrin-6A synthase (deacetylating) activity"/>
    <property type="evidence" value="ECO:0007669"/>
    <property type="project" value="UniProtKB-EC"/>
</dbReference>
<dbReference type="RefSeq" id="WP_183188812.1">
    <property type="nucleotide sequence ID" value="NZ_JACICD010000002.1"/>
</dbReference>
<gene>
    <name evidence="8" type="ORF">FHS55_001219</name>
</gene>
<dbReference type="CDD" id="cd11643">
    <property type="entry name" value="Precorrin-6A-synthase"/>
    <property type="match status" value="1"/>
</dbReference>
<dbReference type="InterPro" id="IPR014777">
    <property type="entry name" value="4pyrrole_Mease_sub1"/>
</dbReference>
<evidence type="ECO:0000256" key="4">
    <source>
        <dbReference type="ARBA" id="ARBA00022679"/>
    </source>
</evidence>
<feature type="region of interest" description="Disordered" evidence="6">
    <location>
        <begin position="81"/>
        <end position="104"/>
    </location>
</feature>
<evidence type="ECO:0000313" key="8">
    <source>
        <dbReference type="EMBL" id="MBB3770624.1"/>
    </source>
</evidence>
<dbReference type="EC" id="2.1.1.152" evidence="8"/>
<dbReference type="AlphaFoldDB" id="A0A839Z1M4"/>
<sequence>MIDAAGNDAATVRRILVIGIGAGSPAHLTLQAIEAINRADLFFVFDKGEAASELVAAREAILAAHRRAPWRVVPVESPRRRAEARVHPAAEGGEEGGAAPADPALPGPAGAYRAGVADWHGARAGRLAQAIAAQLPPGGTGAVLVWGDPAIYDSMLRILEQTRAHLALVLEVIPGISAIQALCAAHGQVLNAVGEKVTITTGRRVLADYPTGGGSLVVMLDDGSGLAALIAREARARAAGASPLLIWWGAYLGMREEMLASGPLHQVGHDILARRAQARARRGWIMDVWLVRG</sequence>
<dbReference type="GO" id="GO:0032259">
    <property type="term" value="P:methylation"/>
    <property type="evidence" value="ECO:0007669"/>
    <property type="project" value="UniProtKB-KW"/>
</dbReference>
<evidence type="ECO:0000256" key="5">
    <source>
        <dbReference type="ARBA" id="ARBA00022691"/>
    </source>
</evidence>
<reference evidence="8 9" key="1">
    <citation type="submission" date="2020-08" db="EMBL/GenBank/DDBJ databases">
        <title>Genomic Encyclopedia of Type Strains, Phase IV (KMG-IV): sequencing the most valuable type-strain genomes for metagenomic binning, comparative biology and taxonomic classification.</title>
        <authorList>
            <person name="Goeker M."/>
        </authorList>
    </citation>
    <scope>NUCLEOTIDE SEQUENCE [LARGE SCALE GENOMIC DNA]</scope>
    <source>
        <strain evidence="8 9">DSM 5895</strain>
    </source>
</reference>
<evidence type="ECO:0000313" key="9">
    <source>
        <dbReference type="Proteomes" id="UP000533469"/>
    </source>
</evidence>
<evidence type="ECO:0000256" key="6">
    <source>
        <dbReference type="SAM" id="MobiDB-lite"/>
    </source>
</evidence>
<dbReference type="InterPro" id="IPR035996">
    <property type="entry name" value="4pyrrol_Methylase_sf"/>
</dbReference>
<keyword evidence="9" id="KW-1185">Reference proteome</keyword>
<evidence type="ECO:0000256" key="3">
    <source>
        <dbReference type="ARBA" id="ARBA00022603"/>
    </source>
</evidence>
<feature type="domain" description="Tetrapyrrole methylase" evidence="7">
    <location>
        <begin position="15"/>
        <end position="266"/>
    </location>
</feature>
<dbReference type="PIRSF" id="PIRSF036525">
    <property type="entry name" value="CobF"/>
    <property type="match status" value="1"/>
</dbReference>
<keyword evidence="5" id="KW-0949">S-adenosyl-L-methionine</keyword>
<organism evidence="8 9">
    <name type="scientific">Ancylobacter tetraedralis</name>
    <dbReference type="NCBI Taxonomy" id="217068"/>
    <lineage>
        <taxon>Bacteria</taxon>
        <taxon>Pseudomonadati</taxon>
        <taxon>Pseudomonadota</taxon>
        <taxon>Alphaproteobacteria</taxon>
        <taxon>Hyphomicrobiales</taxon>
        <taxon>Xanthobacteraceae</taxon>
        <taxon>Ancylobacter</taxon>
    </lineage>
</organism>
<keyword evidence="3 8" id="KW-0489">Methyltransferase</keyword>
<comment type="caution">
    <text evidence="8">The sequence shown here is derived from an EMBL/GenBank/DDBJ whole genome shotgun (WGS) entry which is preliminary data.</text>
</comment>
<accession>A0A839Z1M4</accession>
<dbReference type="PANTHER" id="PTHR43467:SF1">
    <property type="entry name" value="PRECORRIN-6A SYNTHASE [DEACETYLATING]"/>
    <property type="match status" value="1"/>
</dbReference>
<dbReference type="GO" id="GO:0009236">
    <property type="term" value="P:cobalamin biosynthetic process"/>
    <property type="evidence" value="ECO:0007669"/>
    <property type="project" value="UniProtKB-KW"/>
</dbReference>
<dbReference type="InterPro" id="IPR012797">
    <property type="entry name" value="CobF"/>
</dbReference>
<dbReference type="Gene3D" id="3.40.1010.10">
    <property type="entry name" value="Cobalt-precorrin-4 Transmethylase, Domain 1"/>
    <property type="match status" value="1"/>
</dbReference>
<comment type="pathway">
    <text evidence="1">Cofactor biosynthesis; adenosylcobalamin biosynthesis.</text>
</comment>
<evidence type="ECO:0000256" key="2">
    <source>
        <dbReference type="ARBA" id="ARBA00022573"/>
    </source>
</evidence>
<dbReference type="Gene3D" id="3.30.950.10">
    <property type="entry name" value="Methyltransferase, Cobalt-precorrin-4 Transmethylase, Domain 2"/>
    <property type="match status" value="1"/>
</dbReference>
<keyword evidence="4 8" id="KW-0808">Transferase</keyword>
<dbReference type="Proteomes" id="UP000533469">
    <property type="component" value="Unassembled WGS sequence"/>
</dbReference>
<evidence type="ECO:0000259" key="7">
    <source>
        <dbReference type="Pfam" id="PF00590"/>
    </source>
</evidence>
<proteinExistence type="predicted"/>
<dbReference type="PANTHER" id="PTHR43467">
    <property type="entry name" value="COBALT-PRECORRIN-2 C(20)-METHYLTRANSFERASE"/>
    <property type="match status" value="1"/>
</dbReference>
<dbReference type="SUPFAM" id="SSF53790">
    <property type="entry name" value="Tetrapyrrole methylase"/>
    <property type="match status" value="1"/>
</dbReference>
<dbReference type="InterPro" id="IPR014776">
    <property type="entry name" value="4pyrrole_Mease_sub2"/>
</dbReference>
<dbReference type="EMBL" id="JACICD010000002">
    <property type="protein sequence ID" value="MBB3770624.1"/>
    <property type="molecule type" value="Genomic_DNA"/>
</dbReference>